<dbReference type="Pfam" id="PF00648">
    <property type="entry name" value="Peptidase_C2"/>
    <property type="match status" value="1"/>
</dbReference>
<dbReference type="InterPro" id="IPR051297">
    <property type="entry name" value="PalB/RIM13"/>
</dbReference>
<feature type="active site" evidence="5">
    <location>
        <position position="17"/>
    </location>
</feature>
<dbReference type="SUPFAM" id="SSF49758">
    <property type="entry name" value="Calpain large subunit, middle domain (domain III)"/>
    <property type="match status" value="2"/>
</dbReference>
<dbReference type="EMBL" id="JASNWA010000003">
    <property type="protein sequence ID" value="KAK3178784.1"/>
    <property type="molecule type" value="Genomic_DNA"/>
</dbReference>
<dbReference type="Gene3D" id="2.60.120.380">
    <property type="match status" value="1"/>
</dbReference>
<feature type="active site" evidence="5">
    <location>
        <position position="202"/>
    </location>
</feature>
<dbReference type="SUPFAM" id="SSF54001">
    <property type="entry name" value="Cysteine proteinases"/>
    <property type="match status" value="1"/>
</dbReference>
<sequence>MQAEGKVDLVQDVTSDCSVVASLCAVTARNDRGHSNVILNFRTTSPLGLTVLQVITCNFYPYDNSLQQPTLSPNGKYILRLHFNGCSRKVVIDDRLPASRTSQTLHVIDRNNTALLWPALVEKAYLKVRGGYDFPGSNSGTDLCALTGWIPEQLFLQSDDMVRRTGTFSQREEEGLGLSGEHDYAVVDLKEQEGQQLFLLKNPWSKGTVWKGHIYRGDTITNSIKTLEDLRIIPEAEPPPPGMFWMSLNDIFQSFESIYLNWNPSLFRYREDVHLNWDLATSSSPEGTFISNPQYEVRSSMGGTVWVLLTKHFTSIEEMSAEGSGATTSTELLPQGYISLYAFDNDGQQVLLSDGATMCGKYVDSPNTLLKLKLSPKQAYTVVVSEQALSRSNHTFTLSVYSLTGLTLSQAREKYTHCNVQHGAWTLATAGGNASSQSYHNNPQYSMNLESTSDVALLLESPSKDFPIHVNLVWAGGKQIHSITTRDIVGDSGEYRERYAFAEIRKVPAGTYTIVCSAFEQDQLGKFALRISSMSACTVTRVVVENAGRFVTKARAAEFTPGNDRLLAPLISRRLNRISMTARPCGAKSGPERSPQSPLKLGLEYGRGPSKQVLAISGNDEYLDSPAGVRTVDVDIQPGMCQGRGVWIVMERLGSSGLEQNEYVDVELLSDEPIELGNWHMRDGL</sequence>
<accession>A0AAD9ZGJ7</accession>
<keyword evidence="3 5" id="KW-0378">Hydrolase</keyword>
<comment type="similarity">
    <text evidence="1">Belongs to the peptidase C2 family. PalB/RIM13 subfamily.</text>
</comment>
<feature type="active site" evidence="5">
    <location>
        <position position="182"/>
    </location>
</feature>
<gene>
    <name evidence="7" type="ORF">OEA41_000921</name>
</gene>
<dbReference type="SMART" id="SM00720">
    <property type="entry name" value="calpain_III"/>
    <property type="match status" value="1"/>
</dbReference>
<dbReference type="PANTHER" id="PTHR46143:SF1">
    <property type="entry name" value="CALPAIN-7"/>
    <property type="match status" value="1"/>
</dbReference>
<dbReference type="InterPro" id="IPR001300">
    <property type="entry name" value="Peptidase_C2_calpain_cat"/>
</dbReference>
<proteinExistence type="inferred from homology"/>
<evidence type="ECO:0000313" key="8">
    <source>
        <dbReference type="Proteomes" id="UP001276659"/>
    </source>
</evidence>
<evidence type="ECO:0000256" key="4">
    <source>
        <dbReference type="ARBA" id="ARBA00022807"/>
    </source>
</evidence>
<organism evidence="7 8">
    <name type="scientific">Lepraria neglecta</name>
    <dbReference type="NCBI Taxonomy" id="209136"/>
    <lineage>
        <taxon>Eukaryota</taxon>
        <taxon>Fungi</taxon>
        <taxon>Dikarya</taxon>
        <taxon>Ascomycota</taxon>
        <taxon>Pezizomycotina</taxon>
        <taxon>Lecanoromycetes</taxon>
        <taxon>OSLEUM clade</taxon>
        <taxon>Lecanoromycetidae</taxon>
        <taxon>Lecanorales</taxon>
        <taxon>Lecanorineae</taxon>
        <taxon>Stereocaulaceae</taxon>
        <taxon>Lepraria</taxon>
    </lineage>
</organism>
<keyword evidence="2 5" id="KW-0645">Protease</keyword>
<dbReference type="GO" id="GO:0004198">
    <property type="term" value="F:calcium-dependent cysteine-type endopeptidase activity"/>
    <property type="evidence" value="ECO:0007669"/>
    <property type="project" value="InterPro"/>
</dbReference>
<dbReference type="Gene3D" id="3.90.70.10">
    <property type="entry name" value="Cysteine proteinases"/>
    <property type="match status" value="1"/>
</dbReference>
<dbReference type="InterPro" id="IPR036213">
    <property type="entry name" value="Calpain_III_sf"/>
</dbReference>
<evidence type="ECO:0000256" key="1">
    <source>
        <dbReference type="ARBA" id="ARBA00010193"/>
    </source>
</evidence>
<feature type="domain" description="Calpain catalytic" evidence="6">
    <location>
        <begin position="1"/>
        <end position="264"/>
    </location>
</feature>
<dbReference type="SMART" id="SM00230">
    <property type="entry name" value="CysPc"/>
    <property type="match status" value="1"/>
</dbReference>
<dbReference type="InterPro" id="IPR038765">
    <property type="entry name" value="Papain-like_cys_pep_sf"/>
</dbReference>
<evidence type="ECO:0000313" key="7">
    <source>
        <dbReference type="EMBL" id="KAK3178784.1"/>
    </source>
</evidence>
<dbReference type="GO" id="GO:0006508">
    <property type="term" value="P:proteolysis"/>
    <property type="evidence" value="ECO:0007669"/>
    <property type="project" value="UniProtKB-KW"/>
</dbReference>
<keyword evidence="8" id="KW-1185">Reference proteome</keyword>
<reference evidence="7" key="1">
    <citation type="submission" date="2022-11" db="EMBL/GenBank/DDBJ databases">
        <title>Chromosomal genome sequence assembly and mating type (MAT) locus characterization of the leprose asexual lichenized fungus Lepraria neglecta (Nyl.) Erichsen.</title>
        <authorList>
            <person name="Allen J.L."/>
            <person name="Pfeffer B."/>
        </authorList>
    </citation>
    <scope>NUCLEOTIDE SEQUENCE</scope>
    <source>
        <strain evidence="7">Allen 5258</strain>
    </source>
</reference>
<protein>
    <recommendedName>
        <fullName evidence="6">Calpain catalytic domain-containing protein</fullName>
    </recommendedName>
</protein>
<dbReference type="PROSITE" id="PS50203">
    <property type="entry name" value="CALPAIN_CAT"/>
    <property type="match status" value="1"/>
</dbReference>
<comment type="caution">
    <text evidence="7">The sequence shown here is derived from an EMBL/GenBank/DDBJ whole genome shotgun (WGS) entry which is preliminary data.</text>
</comment>
<evidence type="ECO:0000256" key="3">
    <source>
        <dbReference type="ARBA" id="ARBA00022801"/>
    </source>
</evidence>
<dbReference type="InterPro" id="IPR022683">
    <property type="entry name" value="Calpain_III"/>
</dbReference>
<dbReference type="AlphaFoldDB" id="A0AAD9ZGJ7"/>
<evidence type="ECO:0000256" key="2">
    <source>
        <dbReference type="ARBA" id="ARBA00022670"/>
    </source>
</evidence>
<dbReference type="Pfam" id="PF25435">
    <property type="entry name" value="PalB_C"/>
    <property type="match status" value="1"/>
</dbReference>
<dbReference type="Proteomes" id="UP001276659">
    <property type="component" value="Unassembled WGS sequence"/>
</dbReference>
<name>A0AAD9ZGJ7_9LECA</name>
<evidence type="ECO:0000256" key="5">
    <source>
        <dbReference type="PROSITE-ProRule" id="PRU00239"/>
    </source>
</evidence>
<dbReference type="PANTHER" id="PTHR46143">
    <property type="entry name" value="CALPAIN-7"/>
    <property type="match status" value="1"/>
</dbReference>
<keyword evidence="4 5" id="KW-0788">Thiol protease</keyword>
<evidence type="ECO:0000259" key="6">
    <source>
        <dbReference type="PROSITE" id="PS50203"/>
    </source>
</evidence>